<dbReference type="Gene3D" id="3.40.50.10140">
    <property type="entry name" value="Toll/interleukin-1 receptor homology (TIR) domain"/>
    <property type="match status" value="1"/>
</dbReference>
<feature type="domain" description="TIR" evidence="2">
    <location>
        <begin position="17"/>
        <end position="160"/>
    </location>
</feature>
<dbReference type="InterPro" id="IPR000157">
    <property type="entry name" value="TIR_dom"/>
</dbReference>
<dbReference type="Pfam" id="PF01582">
    <property type="entry name" value="TIR"/>
    <property type="match status" value="1"/>
</dbReference>
<evidence type="ECO:0000256" key="1">
    <source>
        <dbReference type="ARBA" id="ARBA00023027"/>
    </source>
</evidence>
<keyword evidence="4" id="KW-1185">Reference proteome</keyword>
<reference evidence="3 4" key="1">
    <citation type="submission" date="2024-08" db="EMBL/GenBank/DDBJ databases">
        <title>Insights into the chromosomal genome structure of Flemingia macrophylla.</title>
        <authorList>
            <person name="Ding Y."/>
            <person name="Zhao Y."/>
            <person name="Bi W."/>
            <person name="Wu M."/>
            <person name="Zhao G."/>
            <person name="Gong Y."/>
            <person name="Li W."/>
            <person name="Zhang P."/>
        </authorList>
    </citation>
    <scope>NUCLEOTIDE SEQUENCE [LARGE SCALE GENOMIC DNA]</scope>
    <source>
        <strain evidence="3">DYQJB</strain>
        <tissue evidence="3">Leaf</tissue>
    </source>
</reference>
<dbReference type="AlphaFoldDB" id="A0ABD1N2A8"/>
<comment type="caution">
    <text evidence="3">The sequence shown here is derived from an EMBL/GenBank/DDBJ whole genome shotgun (WGS) entry which is preliminary data.</text>
</comment>
<evidence type="ECO:0000259" key="2">
    <source>
        <dbReference type="PROSITE" id="PS50104"/>
    </source>
</evidence>
<keyword evidence="1" id="KW-0520">NAD</keyword>
<accession>A0ABD1N2A8</accession>
<dbReference type="PANTHER" id="PTHR32009">
    <property type="entry name" value="TMV RESISTANCE PROTEIN N-LIKE"/>
    <property type="match status" value="1"/>
</dbReference>
<dbReference type="SMART" id="SM00255">
    <property type="entry name" value="TIR"/>
    <property type="match status" value="1"/>
</dbReference>
<evidence type="ECO:0000313" key="3">
    <source>
        <dbReference type="EMBL" id="KAL2342216.1"/>
    </source>
</evidence>
<dbReference type="PANTHER" id="PTHR32009:SF159">
    <property type="entry name" value="TIR DOMAIN-CONTAINING PROTEIN"/>
    <property type="match status" value="1"/>
</dbReference>
<dbReference type="InterPro" id="IPR035897">
    <property type="entry name" value="Toll_tir_struct_dom_sf"/>
</dbReference>
<proteinExistence type="predicted"/>
<dbReference type="EMBL" id="JBGMDY010000003">
    <property type="protein sequence ID" value="KAL2342216.1"/>
    <property type="molecule type" value="Genomic_DNA"/>
</dbReference>
<gene>
    <name evidence="3" type="ORF">Fmac_010156</name>
</gene>
<dbReference type="SUPFAM" id="SSF52200">
    <property type="entry name" value="Toll/Interleukin receptor TIR domain"/>
    <property type="match status" value="1"/>
</dbReference>
<name>A0ABD1N2A8_9FABA</name>
<protein>
    <recommendedName>
        <fullName evidence="2">TIR domain-containing protein</fullName>
    </recommendedName>
</protein>
<dbReference type="PROSITE" id="PS50104">
    <property type="entry name" value="TIR"/>
    <property type="match status" value="1"/>
</dbReference>
<dbReference type="Proteomes" id="UP001603857">
    <property type="component" value="Unassembled WGS sequence"/>
</dbReference>
<sequence>MDEQQRTSSIVSSSKRYEYDVFLSFRGEDTRKNFISYLDKALNKEKIKTFIDDRLEKGDEISITLIKAIENSRISIVIFSKNYASSKWCLNELSKIMECKRVQEQIVMPVFYNIDPSHVRNQIESYKDAFKKHKEDSRCDQWRNDLTEAANIVGWDSRNR</sequence>
<organism evidence="3 4">
    <name type="scientific">Flemingia macrophylla</name>
    <dbReference type="NCBI Taxonomy" id="520843"/>
    <lineage>
        <taxon>Eukaryota</taxon>
        <taxon>Viridiplantae</taxon>
        <taxon>Streptophyta</taxon>
        <taxon>Embryophyta</taxon>
        <taxon>Tracheophyta</taxon>
        <taxon>Spermatophyta</taxon>
        <taxon>Magnoliopsida</taxon>
        <taxon>eudicotyledons</taxon>
        <taxon>Gunneridae</taxon>
        <taxon>Pentapetalae</taxon>
        <taxon>rosids</taxon>
        <taxon>fabids</taxon>
        <taxon>Fabales</taxon>
        <taxon>Fabaceae</taxon>
        <taxon>Papilionoideae</taxon>
        <taxon>50 kb inversion clade</taxon>
        <taxon>NPAAA clade</taxon>
        <taxon>indigoferoid/millettioid clade</taxon>
        <taxon>Phaseoleae</taxon>
        <taxon>Flemingia</taxon>
    </lineage>
</organism>
<dbReference type="FunFam" id="3.40.50.10140:FF:000007">
    <property type="entry name" value="Disease resistance protein (TIR-NBS-LRR class)"/>
    <property type="match status" value="1"/>
</dbReference>
<evidence type="ECO:0000313" key="4">
    <source>
        <dbReference type="Proteomes" id="UP001603857"/>
    </source>
</evidence>